<dbReference type="InterPro" id="IPR036737">
    <property type="entry name" value="OmpA-like_sf"/>
</dbReference>
<accession>A0A2U2C239</accession>
<evidence type="ECO:0000256" key="1">
    <source>
        <dbReference type="PROSITE-ProRule" id="PRU00473"/>
    </source>
</evidence>
<organism evidence="5 6">
    <name type="scientific">Aliarcobacter skirrowii</name>
    <dbReference type="NCBI Taxonomy" id="28200"/>
    <lineage>
        <taxon>Bacteria</taxon>
        <taxon>Pseudomonadati</taxon>
        <taxon>Campylobacterota</taxon>
        <taxon>Epsilonproteobacteria</taxon>
        <taxon>Campylobacterales</taxon>
        <taxon>Arcobacteraceae</taxon>
        <taxon>Aliarcobacter</taxon>
    </lineage>
</organism>
<dbReference type="Gene3D" id="3.30.1330.60">
    <property type="entry name" value="OmpA-like domain"/>
    <property type="match status" value="1"/>
</dbReference>
<dbReference type="InterPro" id="IPR006665">
    <property type="entry name" value="OmpA-like"/>
</dbReference>
<protein>
    <submittedName>
        <fullName evidence="5">Chemotaxis protein</fullName>
    </submittedName>
</protein>
<dbReference type="PROSITE" id="PS51123">
    <property type="entry name" value="OMPA_2"/>
    <property type="match status" value="1"/>
</dbReference>
<sequence length="336" mass="39069">MYKNSSEKEDNFWVSYADLMAGLLFVFILLIALIVVKYIYTQNTLENSEDKNSELVLKLKTTQDLYSKSLEKISQLENNLNIVLNELDTSSLIQLELDEEIQKVKEEKENLENILQDIVKLFIEIDEKQQKSLDEIIIKEQEILKLQNDFQIVKDKLNSLSGIKFELISKISQKLTNSIQIDKKSGAIKFSSNILFDKNSFTLKEISKKELKDVLKNYFDLLLKDEEINRYIENIIIEGYTDSDGSYLTNLFLSQRRALSVMQFLYEEKIVEAELLNSFVSSSGKSSSNLIYDENGVEDKDASRRIEIKFTIKNEAAIKELQNYLKRDLDENENKQ</sequence>
<keyword evidence="3" id="KW-1133">Transmembrane helix</keyword>
<dbReference type="CDD" id="cd07185">
    <property type="entry name" value="OmpA_C-like"/>
    <property type="match status" value="1"/>
</dbReference>
<evidence type="ECO:0000259" key="4">
    <source>
        <dbReference type="PROSITE" id="PS51123"/>
    </source>
</evidence>
<dbReference type="EMBL" id="QEYI01000002">
    <property type="protein sequence ID" value="PWE22387.1"/>
    <property type="molecule type" value="Genomic_DNA"/>
</dbReference>
<keyword evidence="3" id="KW-0812">Transmembrane</keyword>
<feature type="coiled-coil region" evidence="2">
    <location>
        <begin position="45"/>
        <end position="131"/>
    </location>
</feature>
<name>A0A2U2C239_9BACT</name>
<proteinExistence type="predicted"/>
<dbReference type="AlphaFoldDB" id="A0A2U2C239"/>
<dbReference type="RefSeq" id="WP_109066380.1">
    <property type="nucleotide sequence ID" value="NZ_JAUQUS010000003.1"/>
</dbReference>
<comment type="caution">
    <text evidence="5">The sequence shown here is derived from an EMBL/GenBank/DDBJ whole genome shotgun (WGS) entry which is preliminary data.</text>
</comment>
<reference evidence="5 6" key="1">
    <citation type="submission" date="2018-05" db="EMBL/GenBank/DDBJ databases">
        <title>Antimicrobial susceptibility testing and genomic analysis of Arcobacter skirrowii strains and one Arcobacter butzleri isolated from German poultry farms.</title>
        <authorList>
            <person name="Haenel I."/>
            <person name="Hotzel H."/>
            <person name="Tomaso H."/>
            <person name="Busch A."/>
        </authorList>
    </citation>
    <scope>NUCLEOTIDE SEQUENCE [LARGE SCALE GENOMIC DNA]</scope>
    <source>
        <strain evidence="6">v</strain>
    </source>
</reference>
<keyword evidence="1 3" id="KW-0472">Membrane</keyword>
<dbReference type="SUPFAM" id="SSF103088">
    <property type="entry name" value="OmpA-like"/>
    <property type="match status" value="1"/>
</dbReference>
<dbReference type="GO" id="GO:0016020">
    <property type="term" value="C:membrane"/>
    <property type="evidence" value="ECO:0007669"/>
    <property type="project" value="UniProtKB-UniRule"/>
</dbReference>
<dbReference type="Pfam" id="PF00691">
    <property type="entry name" value="OmpA"/>
    <property type="match status" value="1"/>
</dbReference>
<dbReference type="STRING" id="28200.GCA_001572935_01053"/>
<dbReference type="Proteomes" id="UP000245014">
    <property type="component" value="Unassembled WGS sequence"/>
</dbReference>
<dbReference type="InterPro" id="IPR050330">
    <property type="entry name" value="Bact_OuterMem_StrucFunc"/>
</dbReference>
<evidence type="ECO:0000313" key="6">
    <source>
        <dbReference type="Proteomes" id="UP000245014"/>
    </source>
</evidence>
<feature type="domain" description="OmpA-like" evidence="4">
    <location>
        <begin position="183"/>
        <end position="314"/>
    </location>
</feature>
<gene>
    <name evidence="5" type="ORF">DF188_03715</name>
</gene>
<dbReference type="PANTHER" id="PTHR30329:SF21">
    <property type="entry name" value="LIPOPROTEIN YIAD-RELATED"/>
    <property type="match status" value="1"/>
</dbReference>
<evidence type="ECO:0000256" key="3">
    <source>
        <dbReference type="SAM" id="Phobius"/>
    </source>
</evidence>
<feature type="transmembrane region" description="Helical" evidence="3">
    <location>
        <begin position="20"/>
        <end position="40"/>
    </location>
</feature>
<dbReference type="PANTHER" id="PTHR30329">
    <property type="entry name" value="STATOR ELEMENT OF FLAGELLAR MOTOR COMPLEX"/>
    <property type="match status" value="1"/>
</dbReference>
<keyword evidence="2" id="KW-0175">Coiled coil</keyword>
<evidence type="ECO:0000313" key="5">
    <source>
        <dbReference type="EMBL" id="PWE22387.1"/>
    </source>
</evidence>
<evidence type="ECO:0000256" key="2">
    <source>
        <dbReference type="SAM" id="Coils"/>
    </source>
</evidence>